<accession>A0ABX1AZ65</accession>
<dbReference type="InterPro" id="IPR029058">
    <property type="entry name" value="AB_hydrolase_fold"/>
</dbReference>
<dbReference type="InterPro" id="IPR013094">
    <property type="entry name" value="AB_hydrolase_3"/>
</dbReference>
<evidence type="ECO:0000313" key="3">
    <source>
        <dbReference type="EMBL" id="NJP90915.1"/>
    </source>
</evidence>
<sequence length="313" mass="33657">MTDQHTADLPPIGEILAALEAAPPQDDSGGYSTDRLIELEAELAALEVRDFTISAPAGPIPARGYRSQDHAPVSALVWVHGGAFVGGSLDMPEAHWVGLSLAARGIPVLSVDYHKALHGVTFPIPSDDIRAAWTWALEHREELGFADIAVQSRGRERGRQPHRRGREAAVHGEAGRAGFASPRLPPRACGAAASLRRSAPGPAGTRHGVRGARRLDPGGHRALRGRGECGGRDRVRRQRSGARRTSGDLHLQRRRRRAEGIGRGVCDQARTGRGRCDGGNTARIDARLPQRTRVRCRAGRRRSAGAVAEAGRR</sequence>
<comment type="caution">
    <text evidence="3">The sequence shown here is derived from an EMBL/GenBank/DDBJ whole genome shotgun (WGS) entry which is preliminary data.</text>
</comment>
<keyword evidence="4" id="KW-1185">Reference proteome</keyword>
<dbReference type="Gene3D" id="3.40.50.1820">
    <property type="entry name" value="alpha/beta hydrolase"/>
    <property type="match status" value="1"/>
</dbReference>
<gene>
    <name evidence="3" type="ORF">HCN51_15855</name>
</gene>
<organism evidence="3 4">
    <name type="scientific">Nonomuraea composti</name>
    <dbReference type="NCBI Taxonomy" id="2720023"/>
    <lineage>
        <taxon>Bacteria</taxon>
        <taxon>Bacillati</taxon>
        <taxon>Actinomycetota</taxon>
        <taxon>Actinomycetes</taxon>
        <taxon>Streptosporangiales</taxon>
        <taxon>Streptosporangiaceae</taxon>
        <taxon>Nonomuraea</taxon>
    </lineage>
</organism>
<keyword evidence="3" id="KW-0378">Hydrolase</keyword>
<reference evidence="3 4" key="1">
    <citation type="submission" date="2020-03" db="EMBL/GenBank/DDBJ databases">
        <title>WGS of actinomycetes isolated from Thailand.</title>
        <authorList>
            <person name="Thawai C."/>
        </authorList>
    </citation>
    <scope>NUCLEOTIDE SEQUENCE [LARGE SCALE GENOMIC DNA]</scope>
    <source>
        <strain evidence="3 4">FMUSA5-5</strain>
    </source>
</reference>
<feature type="region of interest" description="Disordered" evidence="1">
    <location>
        <begin position="152"/>
        <end position="256"/>
    </location>
</feature>
<proteinExistence type="predicted"/>
<dbReference type="Proteomes" id="UP000696294">
    <property type="component" value="Unassembled WGS sequence"/>
</dbReference>
<evidence type="ECO:0000259" key="2">
    <source>
        <dbReference type="Pfam" id="PF07859"/>
    </source>
</evidence>
<protein>
    <submittedName>
        <fullName evidence="3">Alpha/beta hydrolase</fullName>
    </submittedName>
</protein>
<dbReference type="GO" id="GO:0016787">
    <property type="term" value="F:hydrolase activity"/>
    <property type="evidence" value="ECO:0007669"/>
    <property type="project" value="UniProtKB-KW"/>
</dbReference>
<feature type="compositionally biased region" description="Basic and acidic residues" evidence="1">
    <location>
        <begin position="213"/>
        <end position="233"/>
    </location>
</feature>
<dbReference type="Pfam" id="PF07859">
    <property type="entry name" value="Abhydrolase_3"/>
    <property type="match status" value="1"/>
</dbReference>
<dbReference type="SUPFAM" id="SSF53474">
    <property type="entry name" value="alpha/beta-Hydrolases"/>
    <property type="match status" value="1"/>
</dbReference>
<feature type="domain" description="Alpha/beta hydrolase fold-3" evidence="2">
    <location>
        <begin position="76"/>
        <end position="145"/>
    </location>
</feature>
<evidence type="ECO:0000313" key="4">
    <source>
        <dbReference type="Proteomes" id="UP000696294"/>
    </source>
</evidence>
<dbReference type="EMBL" id="JAATEP010000009">
    <property type="protein sequence ID" value="NJP90915.1"/>
    <property type="molecule type" value="Genomic_DNA"/>
</dbReference>
<evidence type="ECO:0000256" key="1">
    <source>
        <dbReference type="SAM" id="MobiDB-lite"/>
    </source>
</evidence>
<name>A0ABX1AZ65_9ACTN</name>